<reference evidence="5 8" key="3">
    <citation type="submission" date="2020-07" db="EMBL/GenBank/DDBJ databases">
        <title>Genomic Encyclopedia of Type Strains, Phase IV (KMG-V): Genome sequencing to study the core and pangenomes of soil and plant-associated prokaryotes.</title>
        <authorList>
            <person name="Whitman W."/>
        </authorList>
    </citation>
    <scope>NUCLEOTIDE SEQUENCE [LARGE SCALE GENOMIC DNA]</scope>
    <source>
        <strain evidence="5 8">C13</strain>
        <strain evidence="6 9">D1</strain>
    </source>
</reference>
<keyword evidence="2" id="KW-0732">Signal</keyword>
<dbReference type="RefSeq" id="WP_104837713.1">
    <property type="nucleotide sequence ID" value="NZ_CP026606.1"/>
</dbReference>
<protein>
    <submittedName>
        <fullName evidence="5">Phosphate transport system substrate-binding protein</fullName>
    </submittedName>
    <submittedName>
        <fullName evidence="4">Phosphate-binding protein PstS 1</fullName>
    </submittedName>
</protein>
<sequence length="275" mass="30216">MNFQKIALFLVLLLSISCFSGCMDNSGEVSEPVTIKMAGGTALIPIIEDISKEYMLENNNVQIEVTGGGSGFGVKETGEGHLTIGMAGRNLKSEEKELYNDITVYKIGLDGIAIITSNENNISDLTTEQVQKIYSGEITNWKNVGGSDHTINVYTREEDSGTRDTFWKEGLLKSNISKKALMVASNGEMKSKVSLDENGIGYVSIGYVDESINTVKFNGIDPTQENVKEGLYTIYRPLNLLTKGEPDENVKKFIEYVLSEKGQEIVKNDGFLPVN</sequence>
<proteinExistence type="predicted"/>
<feature type="domain" description="PBP" evidence="3">
    <location>
        <begin position="30"/>
        <end position="260"/>
    </location>
</feature>
<dbReference type="InterPro" id="IPR024370">
    <property type="entry name" value="PBP_domain"/>
</dbReference>
<dbReference type="Pfam" id="PF12849">
    <property type="entry name" value="PBP_like_2"/>
    <property type="match status" value="1"/>
</dbReference>
<dbReference type="PANTHER" id="PTHR30570:SF1">
    <property type="entry name" value="PHOSPHATE-BINDING PROTEIN PSTS"/>
    <property type="match status" value="1"/>
</dbReference>
<dbReference type="PROSITE" id="PS51257">
    <property type="entry name" value="PROKAR_LIPOPROTEIN"/>
    <property type="match status" value="1"/>
</dbReference>
<dbReference type="EMBL" id="JACHED010000003">
    <property type="protein sequence ID" value="MBB6497397.1"/>
    <property type="molecule type" value="Genomic_DNA"/>
</dbReference>
<evidence type="ECO:0000259" key="3">
    <source>
        <dbReference type="Pfam" id="PF12849"/>
    </source>
</evidence>
<dbReference type="AlphaFoldDB" id="A0A2L1C9T8"/>
<dbReference type="SUPFAM" id="SSF53850">
    <property type="entry name" value="Periplasmic binding protein-like II"/>
    <property type="match status" value="1"/>
</dbReference>
<reference evidence="7" key="1">
    <citation type="journal article" date="2018" name="Genome Announc.">
        <title>Complete Genome Sequence of the Methanococcus maripaludis Type Strain JJ (DSM 2067), a Model for Selenoprotein Synthesis in Archaea.</title>
        <authorList>
            <person name="Poehlein A."/>
            <person name="Heym D."/>
            <person name="Quitzke V."/>
            <person name="Fersch J."/>
            <person name="Daniel R."/>
            <person name="Rother M."/>
        </authorList>
    </citation>
    <scope>NUCLEOTIDE SEQUENCE [LARGE SCALE GENOMIC DNA]</scope>
    <source>
        <strain evidence="7">DSM 2067</strain>
    </source>
</reference>
<evidence type="ECO:0000313" key="6">
    <source>
        <dbReference type="EMBL" id="MBB6497397.1"/>
    </source>
</evidence>
<accession>A0A2L1C9T8</accession>
<dbReference type="Proteomes" id="UP000590564">
    <property type="component" value="Unassembled WGS sequence"/>
</dbReference>
<dbReference type="Proteomes" id="UP000239462">
    <property type="component" value="Chromosome"/>
</dbReference>
<evidence type="ECO:0000313" key="7">
    <source>
        <dbReference type="Proteomes" id="UP000239462"/>
    </source>
</evidence>
<gene>
    <name evidence="4" type="primary">pstS1_1</name>
    <name evidence="5" type="ORF">HNP94_001569</name>
    <name evidence="6" type="ORF">HNP96_001440</name>
    <name evidence="4" type="ORF">MMJJ_07110</name>
</gene>
<dbReference type="GO" id="GO:0042301">
    <property type="term" value="F:phosphate ion binding"/>
    <property type="evidence" value="ECO:0007669"/>
    <property type="project" value="InterPro"/>
</dbReference>
<evidence type="ECO:0000256" key="2">
    <source>
        <dbReference type="ARBA" id="ARBA00022729"/>
    </source>
</evidence>
<evidence type="ECO:0000313" key="8">
    <source>
        <dbReference type="Proteomes" id="UP000567099"/>
    </source>
</evidence>
<dbReference type="PANTHER" id="PTHR30570">
    <property type="entry name" value="PERIPLASMIC PHOSPHATE BINDING COMPONENT OF PHOSPHATE ABC TRANSPORTER"/>
    <property type="match status" value="1"/>
</dbReference>
<evidence type="ECO:0000256" key="1">
    <source>
        <dbReference type="ARBA" id="ARBA00022448"/>
    </source>
</evidence>
<dbReference type="GeneID" id="36101801"/>
<dbReference type="InterPro" id="IPR050811">
    <property type="entry name" value="Phosphate_ABC_transporter"/>
</dbReference>
<dbReference type="InterPro" id="IPR011862">
    <property type="entry name" value="Phos-bd"/>
</dbReference>
<name>A0A2L1C9T8_METMI</name>
<evidence type="ECO:0000313" key="5">
    <source>
        <dbReference type="EMBL" id="MBA2864547.1"/>
    </source>
</evidence>
<dbReference type="NCBIfam" id="TIGR02136">
    <property type="entry name" value="ptsS_2"/>
    <property type="match status" value="1"/>
</dbReference>
<keyword evidence="1" id="KW-0813">Transport</keyword>
<evidence type="ECO:0000313" key="9">
    <source>
        <dbReference type="Proteomes" id="UP000590564"/>
    </source>
</evidence>
<dbReference type="Gene3D" id="3.40.190.10">
    <property type="entry name" value="Periplasmic binding protein-like II"/>
    <property type="match status" value="2"/>
</dbReference>
<organism evidence="4 7">
    <name type="scientific">Methanococcus maripaludis</name>
    <name type="common">Methanococcus deltae</name>
    <dbReference type="NCBI Taxonomy" id="39152"/>
    <lineage>
        <taxon>Archaea</taxon>
        <taxon>Methanobacteriati</taxon>
        <taxon>Methanobacteriota</taxon>
        <taxon>Methanomada group</taxon>
        <taxon>Methanococci</taxon>
        <taxon>Methanococcales</taxon>
        <taxon>Methanococcaceae</taxon>
        <taxon>Methanococcus</taxon>
    </lineage>
</organism>
<dbReference type="KEGG" id="mmad:MMJJ_07110"/>
<dbReference type="EMBL" id="CP026606">
    <property type="protein sequence ID" value="AVB76125.1"/>
    <property type="molecule type" value="Genomic_DNA"/>
</dbReference>
<dbReference type="Proteomes" id="UP000567099">
    <property type="component" value="Unassembled WGS sequence"/>
</dbReference>
<reference evidence="4" key="2">
    <citation type="submission" date="2018-02" db="EMBL/GenBank/DDBJ databases">
        <title>Complete genome sequence of the Methanococcus maripaludis type strain JJ (DSM 2067), a model for selenoprotein synthesis in Archaea.</title>
        <authorList>
            <person name="Poehlein A."/>
            <person name="Heym D."/>
            <person name="Quitzke V."/>
            <person name="Fersch J."/>
            <person name="Daniel R."/>
            <person name="Rother M."/>
        </authorList>
    </citation>
    <scope>NUCLEOTIDE SEQUENCE [LARGE SCALE GENOMIC DNA]</scope>
    <source>
        <strain evidence="4">DSM 2067</strain>
    </source>
</reference>
<evidence type="ECO:0000313" key="4">
    <source>
        <dbReference type="EMBL" id="AVB76125.1"/>
    </source>
</evidence>
<dbReference type="CDD" id="cd13653">
    <property type="entry name" value="PBP2_phosphate_like_1"/>
    <property type="match status" value="1"/>
</dbReference>
<dbReference type="EMBL" id="JACDUO010000002">
    <property type="protein sequence ID" value="MBA2864547.1"/>
    <property type="molecule type" value="Genomic_DNA"/>
</dbReference>